<feature type="domain" description="Major facilitator superfamily (MFS) profile" evidence="7">
    <location>
        <begin position="30"/>
        <end position="416"/>
    </location>
</feature>
<feature type="transmembrane region" description="Helical" evidence="6">
    <location>
        <begin position="392"/>
        <end position="411"/>
    </location>
</feature>
<feature type="transmembrane region" description="Helical" evidence="6">
    <location>
        <begin position="125"/>
        <end position="151"/>
    </location>
</feature>
<protein>
    <submittedName>
        <fullName evidence="8">MFS transporter</fullName>
    </submittedName>
</protein>
<feature type="transmembrane region" description="Helical" evidence="6">
    <location>
        <begin position="365"/>
        <end position="386"/>
    </location>
</feature>
<proteinExistence type="predicted"/>
<dbReference type="CDD" id="cd06173">
    <property type="entry name" value="MFS_MefA_like"/>
    <property type="match status" value="1"/>
</dbReference>
<keyword evidence="9" id="KW-1185">Reference proteome</keyword>
<feature type="transmembrane region" description="Helical" evidence="6">
    <location>
        <begin position="96"/>
        <end position="119"/>
    </location>
</feature>
<evidence type="ECO:0000259" key="7">
    <source>
        <dbReference type="PROSITE" id="PS50850"/>
    </source>
</evidence>
<dbReference type="InterPro" id="IPR020846">
    <property type="entry name" value="MFS_dom"/>
</dbReference>
<dbReference type="GO" id="GO:0005886">
    <property type="term" value="C:plasma membrane"/>
    <property type="evidence" value="ECO:0007669"/>
    <property type="project" value="UniProtKB-SubCell"/>
</dbReference>
<dbReference type="Proteomes" id="UP000613840">
    <property type="component" value="Unassembled WGS sequence"/>
</dbReference>
<organism evidence="8 9">
    <name type="scientific">Microlunatus endophyticus</name>
    <dbReference type="NCBI Taxonomy" id="1716077"/>
    <lineage>
        <taxon>Bacteria</taxon>
        <taxon>Bacillati</taxon>
        <taxon>Actinomycetota</taxon>
        <taxon>Actinomycetes</taxon>
        <taxon>Propionibacteriales</taxon>
        <taxon>Propionibacteriaceae</taxon>
        <taxon>Microlunatus</taxon>
    </lineage>
</organism>
<feature type="transmembrane region" description="Helical" evidence="6">
    <location>
        <begin position="328"/>
        <end position="353"/>
    </location>
</feature>
<evidence type="ECO:0000313" key="9">
    <source>
        <dbReference type="Proteomes" id="UP000613840"/>
    </source>
</evidence>
<sequence>MRISVLGRSVILVSVTPEAAAEPALRHNRPYVLLMAGRTTQLIGSGIGSFAVPLIAYALTGSVAQAGVIAAIGQIGGLVMTLPTGVLADRTDRRKIIVAGAAIGAACWGWIAVAGFLGWLTGWQLAAALFVSSVIGTAVGSAEAAAIPYVVPVTQLPQAMAVVEGRGAVASLLGGPVGGLLYSVARMIPFLANAIGEFAILVSTFFIRVPLNDHHDGPREHPLRSLAEGLRFCWSVPLFRAAIGLFAMVNLTINAVVIAITLHLVRDHTTPFLIGLLDFVMGAATLIGSLFAGRLLNRFRVATITITALALLSVGIAIMALAQSYPVYLIMFGVPILLAPALNAGLGGYVAAVTPHHLQGRLSSVLSLTFLLSAPLSPVVGSQLLAHFGLGVTLWVLAAALAVTTVLVGFMRSLRQVGLPSTWVHHKITWPAPGESPER</sequence>
<dbReference type="InterPro" id="IPR011701">
    <property type="entry name" value="MFS"/>
</dbReference>
<feature type="transmembrane region" description="Helical" evidence="6">
    <location>
        <begin position="272"/>
        <end position="292"/>
    </location>
</feature>
<evidence type="ECO:0000256" key="3">
    <source>
        <dbReference type="ARBA" id="ARBA00022692"/>
    </source>
</evidence>
<comment type="subcellular location">
    <subcellularLocation>
        <location evidence="1">Cell membrane</location>
        <topology evidence="1">Multi-pass membrane protein</topology>
    </subcellularLocation>
</comment>
<name>A0A917S8G8_9ACTN</name>
<dbReference type="Gene3D" id="1.20.1250.20">
    <property type="entry name" value="MFS general substrate transporter like domains"/>
    <property type="match status" value="1"/>
</dbReference>
<keyword evidence="4 6" id="KW-1133">Transmembrane helix</keyword>
<dbReference type="PROSITE" id="PS50850">
    <property type="entry name" value="MFS"/>
    <property type="match status" value="1"/>
</dbReference>
<dbReference type="EMBL" id="BMMZ01000004">
    <property type="protein sequence ID" value="GGL62264.1"/>
    <property type="molecule type" value="Genomic_DNA"/>
</dbReference>
<evidence type="ECO:0000256" key="2">
    <source>
        <dbReference type="ARBA" id="ARBA00022475"/>
    </source>
</evidence>
<dbReference type="PANTHER" id="PTHR23513:SF6">
    <property type="entry name" value="MAJOR FACILITATOR SUPERFAMILY ASSOCIATED DOMAIN-CONTAINING PROTEIN"/>
    <property type="match status" value="1"/>
</dbReference>
<dbReference type="Pfam" id="PF07690">
    <property type="entry name" value="MFS_1"/>
    <property type="match status" value="1"/>
</dbReference>
<dbReference type="InterPro" id="IPR036259">
    <property type="entry name" value="MFS_trans_sf"/>
</dbReference>
<gene>
    <name evidence="8" type="ORF">GCM10011575_21010</name>
</gene>
<keyword evidence="2" id="KW-1003">Cell membrane</keyword>
<dbReference type="GO" id="GO:0022857">
    <property type="term" value="F:transmembrane transporter activity"/>
    <property type="evidence" value="ECO:0007669"/>
    <property type="project" value="InterPro"/>
</dbReference>
<evidence type="ECO:0000256" key="5">
    <source>
        <dbReference type="ARBA" id="ARBA00023136"/>
    </source>
</evidence>
<evidence type="ECO:0000256" key="6">
    <source>
        <dbReference type="SAM" id="Phobius"/>
    </source>
</evidence>
<dbReference type="PANTHER" id="PTHR23513">
    <property type="entry name" value="INTEGRAL MEMBRANE EFFLUX PROTEIN-RELATED"/>
    <property type="match status" value="1"/>
</dbReference>
<dbReference type="SUPFAM" id="SSF103473">
    <property type="entry name" value="MFS general substrate transporter"/>
    <property type="match status" value="1"/>
</dbReference>
<evidence type="ECO:0000256" key="1">
    <source>
        <dbReference type="ARBA" id="ARBA00004651"/>
    </source>
</evidence>
<keyword evidence="5 6" id="KW-0472">Membrane</keyword>
<evidence type="ECO:0000313" key="8">
    <source>
        <dbReference type="EMBL" id="GGL62264.1"/>
    </source>
</evidence>
<feature type="transmembrane region" description="Helical" evidence="6">
    <location>
        <begin position="232"/>
        <end position="260"/>
    </location>
</feature>
<keyword evidence="3 6" id="KW-0812">Transmembrane</keyword>
<comment type="caution">
    <text evidence="8">The sequence shown here is derived from an EMBL/GenBank/DDBJ whole genome shotgun (WGS) entry which is preliminary data.</text>
</comment>
<reference evidence="8" key="2">
    <citation type="submission" date="2020-09" db="EMBL/GenBank/DDBJ databases">
        <authorList>
            <person name="Sun Q."/>
            <person name="Zhou Y."/>
        </authorList>
    </citation>
    <scope>NUCLEOTIDE SEQUENCE</scope>
    <source>
        <strain evidence="8">CGMCC 4.7306</strain>
    </source>
</reference>
<feature type="transmembrane region" description="Helical" evidence="6">
    <location>
        <begin position="299"/>
        <end position="322"/>
    </location>
</feature>
<reference evidence="8" key="1">
    <citation type="journal article" date="2014" name="Int. J. Syst. Evol. Microbiol.">
        <title>Complete genome sequence of Corynebacterium casei LMG S-19264T (=DSM 44701T), isolated from a smear-ripened cheese.</title>
        <authorList>
            <consortium name="US DOE Joint Genome Institute (JGI-PGF)"/>
            <person name="Walter F."/>
            <person name="Albersmeier A."/>
            <person name="Kalinowski J."/>
            <person name="Ruckert C."/>
        </authorList>
    </citation>
    <scope>NUCLEOTIDE SEQUENCE</scope>
    <source>
        <strain evidence="8">CGMCC 4.7306</strain>
    </source>
</reference>
<evidence type="ECO:0000256" key="4">
    <source>
        <dbReference type="ARBA" id="ARBA00022989"/>
    </source>
</evidence>
<dbReference type="AlphaFoldDB" id="A0A917S8G8"/>
<accession>A0A917S8G8</accession>